<comment type="caution">
    <text evidence="1">The sequence shown here is derived from an EMBL/GenBank/DDBJ whole genome shotgun (WGS) entry which is preliminary data.</text>
</comment>
<accession>A0A1F6GZP2</accession>
<dbReference type="AlphaFoldDB" id="A0A1F6GZP2"/>
<dbReference type="Proteomes" id="UP000177583">
    <property type="component" value="Unassembled WGS sequence"/>
</dbReference>
<proteinExistence type="predicted"/>
<organism evidence="1 2">
    <name type="scientific">Candidatus Lambdaproteobacteria bacterium RIFOXYD2_FULL_56_26</name>
    <dbReference type="NCBI Taxonomy" id="1817773"/>
    <lineage>
        <taxon>Bacteria</taxon>
        <taxon>Pseudomonadati</taxon>
        <taxon>Pseudomonadota</taxon>
        <taxon>Candidatus Lambdaproteobacteria</taxon>
    </lineage>
</organism>
<reference evidence="1 2" key="1">
    <citation type="journal article" date="2016" name="Nat. Commun.">
        <title>Thousands of microbial genomes shed light on interconnected biogeochemical processes in an aquifer system.</title>
        <authorList>
            <person name="Anantharaman K."/>
            <person name="Brown C.T."/>
            <person name="Hug L.A."/>
            <person name="Sharon I."/>
            <person name="Castelle C.J."/>
            <person name="Probst A.J."/>
            <person name="Thomas B.C."/>
            <person name="Singh A."/>
            <person name="Wilkins M.J."/>
            <person name="Karaoz U."/>
            <person name="Brodie E.L."/>
            <person name="Williams K.H."/>
            <person name="Hubbard S.S."/>
            <person name="Banfield J.F."/>
        </authorList>
    </citation>
    <scope>NUCLEOTIDE SEQUENCE [LARGE SCALE GENOMIC DNA]</scope>
</reference>
<protein>
    <submittedName>
        <fullName evidence="1">Uncharacterized protein</fullName>
    </submittedName>
</protein>
<dbReference type="EMBL" id="MFNF01000014">
    <property type="protein sequence ID" value="OGH03625.1"/>
    <property type="molecule type" value="Genomic_DNA"/>
</dbReference>
<evidence type="ECO:0000313" key="1">
    <source>
        <dbReference type="EMBL" id="OGH03625.1"/>
    </source>
</evidence>
<gene>
    <name evidence="1" type="ORF">A2557_13930</name>
</gene>
<evidence type="ECO:0000313" key="2">
    <source>
        <dbReference type="Proteomes" id="UP000177583"/>
    </source>
</evidence>
<name>A0A1F6GZP2_9PROT</name>
<sequence>MFNPFQSKNRQYRFAEKQLFTSDVLFLLTECLKLIHTQLSSAIKLAHGGGFKSQRMIEQELAKLPSEQANRFKGLFYLLYFNEIGQVIGPVKNYRIELGAAHDKYLLAFLEQNPKTLAKFEADLAHFLNTYYATLLKPLPKEAAPQVHQTLERFSKACATLGFTLNQADRALLRVAPNPARRKVLYDAWLEGKKSRFTLGRFFKKKEPESEYSELLKKLRKQKAVRQLAELVSDRFAFGNPTKIKILITFSVILLEKVGPNLKKVIDQESSKQVRPKQFFNADFKKLSVQIEKMEGEYYEQLGKDLNAFFTAIRSMESQRVASTEEREEIAQRWSVMQKAVNQLGFDFAYSPDNKIQKLTLRTQRAKIFA</sequence>